<organism evidence="1 2">
    <name type="scientific">Diversispora eburnea</name>
    <dbReference type="NCBI Taxonomy" id="1213867"/>
    <lineage>
        <taxon>Eukaryota</taxon>
        <taxon>Fungi</taxon>
        <taxon>Fungi incertae sedis</taxon>
        <taxon>Mucoromycota</taxon>
        <taxon>Glomeromycotina</taxon>
        <taxon>Glomeromycetes</taxon>
        <taxon>Diversisporales</taxon>
        <taxon>Diversisporaceae</taxon>
        <taxon>Diversispora</taxon>
    </lineage>
</organism>
<dbReference type="AlphaFoldDB" id="A0A9N9DZD9"/>
<evidence type="ECO:0000313" key="1">
    <source>
        <dbReference type="EMBL" id="CAG8653814.1"/>
    </source>
</evidence>
<sequence length="46" mass="5387">RIKNIEIYNLQSNEFQLKISVSKFLFKDTIATMDLACIEIPRTVQN</sequence>
<reference evidence="1" key="1">
    <citation type="submission" date="2021-06" db="EMBL/GenBank/DDBJ databases">
        <authorList>
            <person name="Kallberg Y."/>
            <person name="Tangrot J."/>
            <person name="Rosling A."/>
        </authorList>
    </citation>
    <scope>NUCLEOTIDE SEQUENCE</scope>
    <source>
        <strain evidence="1">AZ414A</strain>
    </source>
</reference>
<accession>A0A9N9DZD9</accession>
<protein>
    <submittedName>
        <fullName evidence="1">5966_t:CDS:1</fullName>
    </submittedName>
</protein>
<evidence type="ECO:0000313" key="2">
    <source>
        <dbReference type="Proteomes" id="UP000789706"/>
    </source>
</evidence>
<name>A0A9N9DZD9_9GLOM</name>
<dbReference type="Proteomes" id="UP000789706">
    <property type="component" value="Unassembled WGS sequence"/>
</dbReference>
<comment type="caution">
    <text evidence="1">The sequence shown here is derived from an EMBL/GenBank/DDBJ whole genome shotgun (WGS) entry which is preliminary data.</text>
</comment>
<dbReference type="EMBL" id="CAJVPK010006954">
    <property type="protein sequence ID" value="CAG8653814.1"/>
    <property type="molecule type" value="Genomic_DNA"/>
</dbReference>
<feature type="non-terminal residue" evidence="1">
    <location>
        <position position="1"/>
    </location>
</feature>
<dbReference type="OrthoDB" id="2428595at2759"/>
<proteinExistence type="predicted"/>
<gene>
    <name evidence="1" type="ORF">DEBURN_LOCUS11538</name>
</gene>
<keyword evidence="2" id="KW-1185">Reference proteome</keyword>